<keyword evidence="2" id="KW-1133">Transmembrane helix</keyword>
<sequence length="539" mass="59203">METSTSRDNQALPSRISQSTPPALHKPTTPASKGSFLRRHLRGDYSLARSYWLHTVVLAVLLPRLLGVLVVPLFTDGPARYGAAATVVLLFAGWLTWGWGAWGTWMSAGKHTQRGGKRLWANVARIILIFGLIGTVANAVKIQAALGEYLRTALGKQWGPETTFEVRADGRSILLKGGINDDTAERFVTALDAVPGVRTVVLNSSGGWVTQGRRLAKIIAARGLDTYVEQDCASACTIAFLAGKSRAADPAARIGFHAFHSMGGFDEKFAQSTDEKLARETYGEAGLSPAFIDRIVRTSHDKVWYPTHDELLQAGVLTRTSLGGETATLATVASTREKLEEEFKKSEVFDVLSVKYPDDFNRIVDGAWKKAKDKRPDSEIVAAARVALDQMTGRLLPMASDRSLMDFQHLLLERAEALRLQNSKACAATLFPAIQSESAHARVSLPQELTDREARFTAAMIRDSSPDNRKTVSKEETQQTVSYLLASLTPEQQQLLRSPQLRAASPAATCTMVITYLRAIDTQPEVLRKRTLRVLYAQR</sequence>
<protein>
    <recommendedName>
        <fullName evidence="5">ClpP protease-like protein</fullName>
    </recommendedName>
</protein>
<feature type="transmembrane region" description="Helical" evidence="2">
    <location>
        <begin position="51"/>
        <end position="75"/>
    </location>
</feature>
<comment type="caution">
    <text evidence="3">The sequence shown here is derived from an EMBL/GenBank/DDBJ whole genome shotgun (WGS) entry which is preliminary data.</text>
</comment>
<dbReference type="InterPro" id="IPR029045">
    <property type="entry name" value="ClpP/crotonase-like_dom_sf"/>
</dbReference>
<accession>A0ABW8Z8V2</accession>
<evidence type="ECO:0000256" key="1">
    <source>
        <dbReference type="SAM" id="MobiDB-lite"/>
    </source>
</evidence>
<dbReference type="RefSeq" id="WP_408168306.1">
    <property type="nucleotide sequence ID" value="NZ_JAQQFR010000007.1"/>
</dbReference>
<evidence type="ECO:0000313" key="3">
    <source>
        <dbReference type="EMBL" id="MFL9879308.1"/>
    </source>
</evidence>
<evidence type="ECO:0000313" key="4">
    <source>
        <dbReference type="Proteomes" id="UP001629214"/>
    </source>
</evidence>
<dbReference type="Gene3D" id="3.90.226.10">
    <property type="entry name" value="2-enoyl-CoA Hydratase, Chain A, domain 1"/>
    <property type="match status" value="1"/>
</dbReference>
<evidence type="ECO:0000256" key="2">
    <source>
        <dbReference type="SAM" id="Phobius"/>
    </source>
</evidence>
<proteinExistence type="predicted"/>
<keyword evidence="2" id="KW-0472">Membrane</keyword>
<feature type="region of interest" description="Disordered" evidence="1">
    <location>
        <begin position="1"/>
        <end position="34"/>
    </location>
</feature>
<evidence type="ECO:0008006" key="5">
    <source>
        <dbReference type="Google" id="ProtNLM"/>
    </source>
</evidence>
<reference evidence="3 4" key="1">
    <citation type="journal article" date="2024" name="Chem. Sci.">
        <title>Discovery of megapolipeptins by genome mining of a Burkholderiales bacteria collection.</title>
        <authorList>
            <person name="Paulo B.S."/>
            <person name="Recchia M.J.J."/>
            <person name="Lee S."/>
            <person name="Fergusson C.H."/>
            <person name="Romanowski S.B."/>
            <person name="Hernandez A."/>
            <person name="Krull N."/>
            <person name="Liu D.Y."/>
            <person name="Cavanagh H."/>
            <person name="Bos A."/>
            <person name="Gray C.A."/>
            <person name="Murphy B.T."/>
            <person name="Linington R.G."/>
            <person name="Eustaquio A.S."/>
        </authorList>
    </citation>
    <scope>NUCLEOTIDE SEQUENCE [LARGE SCALE GENOMIC DNA]</scope>
    <source>
        <strain evidence="3 4">RL21-008-BIB-B</strain>
    </source>
</reference>
<dbReference type="EMBL" id="JAQQFR010000007">
    <property type="protein sequence ID" value="MFL9879308.1"/>
    <property type="molecule type" value="Genomic_DNA"/>
</dbReference>
<name>A0ABW8Z8V2_9BURK</name>
<feature type="transmembrane region" description="Helical" evidence="2">
    <location>
        <begin position="81"/>
        <end position="102"/>
    </location>
</feature>
<keyword evidence="2" id="KW-0812">Transmembrane</keyword>
<feature type="transmembrane region" description="Helical" evidence="2">
    <location>
        <begin position="123"/>
        <end position="140"/>
    </location>
</feature>
<dbReference type="SUPFAM" id="SSF52096">
    <property type="entry name" value="ClpP/crotonase"/>
    <property type="match status" value="1"/>
</dbReference>
<organism evidence="3 4">
    <name type="scientific">Herbaspirillum rhizosphaerae</name>
    <dbReference type="NCBI Taxonomy" id="346179"/>
    <lineage>
        <taxon>Bacteria</taxon>
        <taxon>Pseudomonadati</taxon>
        <taxon>Pseudomonadota</taxon>
        <taxon>Betaproteobacteria</taxon>
        <taxon>Burkholderiales</taxon>
        <taxon>Oxalobacteraceae</taxon>
        <taxon>Herbaspirillum</taxon>
    </lineage>
</organism>
<gene>
    <name evidence="3" type="ORF">PQR63_13000</name>
</gene>
<feature type="compositionally biased region" description="Polar residues" evidence="1">
    <location>
        <begin position="1"/>
        <end position="21"/>
    </location>
</feature>
<dbReference type="Proteomes" id="UP001629214">
    <property type="component" value="Unassembled WGS sequence"/>
</dbReference>
<keyword evidence="4" id="KW-1185">Reference proteome</keyword>